<dbReference type="Proteomes" id="UP001633002">
    <property type="component" value="Unassembled WGS sequence"/>
</dbReference>
<comment type="similarity">
    <text evidence="1">Belongs to the HEBP family.</text>
</comment>
<name>A0ABD3GSC3_9MARC</name>
<proteinExistence type="inferred from homology"/>
<reference evidence="2 3" key="1">
    <citation type="submission" date="2024-09" db="EMBL/GenBank/DDBJ databases">
        <title>Chromosome-scale assembly of Riccia sorocarpa.</title>
        <authorList>
            <person name="Paukszto L."/>
        </authorList>
    </citation>
    <scope>NUCLEOTIDE SEQUENCE [LARGE SCALE GENOMIC DNA]</scope>
    <source>
        <strain evidence="2">LP-2024</strain>
        <tissue evidence="2">Aerial parts of the thallus</tissue>
    </source>
</reference>
<protein>
    <recommendedName>
        <fullName evidence="4">SOUL heme-binding protein</fullName>
    </recommendedName>
</protein>
<dbReference type="SUPFAM" id="SSF54427">
    <property type="entry name" value="NTF2-like"/>
    <property type="match status" value="1"/>
</dbReference>
<evidence type="ECO:0000313" key="3">
    <source>
        <dbReference type="Proteomes" id="UP001633002"/>
    </source>
</evidence>
<dbReference type="PANTHER" id="PTHR11220">
    <property type="entry name" value="HEME-BINDING PROTEIN-RELATED"/>
    <property type="match status" value="1"/>
</dbReference>
<keyword evidence="3" id="KW-1185">Reference proteome</keyword>
<dbReference type="EMBL" id="JBJQOH010000006">
    <property type="protein sequence ID" value="KAL3682063.1"/>
    <property type="molecule type" value="Genomic_DNA"/>
</dbReference>
<dbReference type="SUPFAM" id="SSF55136">
    <property type="entry name" value="Probable bacterial effector-binding domain"/>
    <property type="match status" value="1"/>
</dbReference>
<dbReference type="InterPro" id="IPR032710">
    <property type="entry name" value="NTF2-like_dom_sf"/>
</dbReference>
<dbReference type="InterPro" id="IPR018790">
    <property type="entry name" value="DUF2358"/>
</dbReference>
<dbReference type="PANTHER" id="PTHR11220:SF50">
    <property type="entry name" value="SOUL HEME-BINDING FAMILY PROTEIN"/>
    <property type="match status" value="1"/>
</dbReference>
<dbReference type="InterPro" id="IPR011256">
    <property type="entry name" value="Reg_factor_effector_dom_sf"/>
</dbReference>
<gene>
    <name evidence="2" type="ORF">R1sor_000085</name>
</gene>
<evidence type="ECO:0000256" key="1">
    <source>
        <dbReference type="ARBA" id="ARBA00009817"/>
    </source>
</evidence>
<comment type="caution">
    <text evidence="2">The sequence shown here is derived from an EMBL/GenBank/DDBJ whole genome shotgun (WGS) entry which is preliminary data.</text>
</comment>
<dbReference type="FunFam" id="3.20.80.10:FF:000008">
    <property type="entry name" value="SOUL heme-binding protein"/>
    <property type="match status" value="1"/>
</dbReference>
<accession>A0ABD3GSC3</accession>
<evidence type="ECO:0000313" key="2">
    <source>
        <dbReference type="EMBL" id="KAL3682063.1"/>
    </source>
</evidence>
<evidence type="ECO:0008006" key="4">
    <source>
        <dbReference type="Google" id="ProtNLM"/>
    </source>
</evidence>
<sequence length="407" mass="45760">MALTTAISPVCNSRVAGGHEVLVSATSVTTPCSSLTRTAVISSSVANKISLRLTAPNPRSKSISGSLRKQIICSAVAPAASTQKEYGMDSPKMKEMMAFLEKDLPHLFDEQGIDKSMYDEKVNFVDPVTKYDNLNGYLFNIQVLRRIFSPIFELHSVKQTGPTEITTRWTMTMTFSLLPWKPKLVFTGLSIMTVNPETGKFNSHVDLWDSIENNEYFSFEAAKDVFKQLKLYKTPDLETPKYQVLKRTSVYEVRKYEPFIVAETPSEQLIGNTGFKEVAGYLFGKNTTGESMKMTTPVFNQALGDKSSLQFVLPLNRELSTAPSPLSENVKLQEVDKKFAATLKFNGQATEAAIRERESVLRAALIKDGLQPEEGYLLARYNDPDRTQPFMRRNEVIIWLKNFELQV</sequence>
<dbReference type="InterPro" id="IPR006917">
    <property type="entry name" value="SOUL_heme-bd"/>
</dbReference>
<dbReference type="Gene3D" id="3.20.80.10">
    <property type="entry name" value="Regulatory factor, effector binding domain"/>
    <property type="match status" value="1"/>
</dbReference>
<dbReference type="Pfam" id="PF04832">
    <property type="entry name" value="SOUL"/>
    <property type="match status" value="1"/>
</dbReference>
<dbReference type="Pfam" id="PF10184">
    <property type="entry name" value="DUF2358"/>
    <property type="match status" value="1"/>
</dbReference>
<dbReference type="AlphaFoldDB" id="A0ABD3GSC3"/>
<organism evidence="2 3">
    <name type="scientific">Riccia sorocarpa</name>
    <dbReference type="NCBI Taxonomy" id="122646"/>
    <lineage>
        <taxon>Eukaryota</taxon>
        <taxon>Viridiplantae</taxon>
        <taxon>Streptophyta</taxon>
        <taxon>Embryophyta</taxon>
        <taxon>Marchantiophyta</taxon>
        <taxon>Marchantiopsida</taxon>
        <taxon>Marchantiidae</taxon>
        <taxon>Marchantiales</taxon>
        <taxon>Ricciaceae</taxon>
        <taxon>Riccia</taxon>
    </lineage>
</organism>